<gene>
    <name evidence="1" type="ORF">UCMB321_1951</name>
</gene>
<dbReference type="STRING" id="226910.UCMB321_1951"/>
<sequence length="64" mass="7329">MLFPEPDAGAGSGSLRQHGFVDYEVRNSHETNLCFCIQIKQIMFFDLCAIRRMTRFCGEGTRNL</sequence>
<dbReference type="EMBL" id="JXDG01000020">
    <property type="protein sequence ID" value="KIH84382.1"/>
    <property type="molecule type" value="Genomic_DNA"/>
</dbReference>
<evidence type="ECO:0000313" key="1">
    <source>
        <dbReference type="EMBL" id="KIH84382.1"/>
    </source>
</evidence>
<proteinExistence type="predicted"/>
<dbReference type="Proteomes" id="UP000031535">
    <property type="component" value="Unassembled WGS sequence"/>
</dbReference>
<reference evidence="1 2" key="1">
    <citation type="submission" date="2015-01" db="EMBL/GenBank/DDBJ databases">
        <title>Complete genome of Pseudomonas batumici UCM B-321 producer of the batumin antibiotic with strong antistaphilococcal and potential anticancer activity.</title>
        <authorList>
            <person name="Klochko V.V."/>
            <person name="Zelena L.B."/>
            <person name="Elena K.A."/>
            <person name="Reva O.N."/>
        </authorList>
    </citation>
    <scope>NUCLEOTIDE SEQUENCE [LARGE SCALE GENOMIC DNA]</scope>
    <source>
        <strain evidence="1 2">UCM B-321</strain>
    </source>
</reference>
<evidence type="ECO:0000313" key="2">
    <source>
        <dbReference type="Proteomes" id="UP000031535"/>
    </source>
</evidence>
<name>A0A0C2IHJ8_9PSED</name>
<dbReference type="PATRIC" id="fig|226910.6.peg.1943"/>
<protein>
    <submittedName>
        <fullName evidence="1">Uncharacterized protein</fullName>
    </submittedName>
</protein>
<dbReference type="AlphaFoldDB" id="A0A0C2IHJ8"/>
<accession>A0A0C2IHJ8</accession>
<comment type="caution">
    <text evidence="1">The sequence shown here is derived from an EMBL/GenBank/DDBJ whole genome shotgun (WGS) entry which is preliminary data.</text>
</comment>
<keyword evidence="2" id="KW-1185">Reference proteome</keyword>
<organism evidence="1 2">
    <name type="scientific">Pseudomonas batumici</name>
    <dbReference type="NCBI Taxonomy" id="226910"/>
    <lineage>
        <taxon>Bacteria</taxon>
        <taxon>Pseudomonadati</taxon>
        <taxon>Pseudomonadota</taxon>
        <taxon>Gammaproteobacteria</taxon>
        <taxon>Pseudomonadales</taxon>
        <taxon>Pseudomonadaceae</taxon>
        <taxon>Pseudomonas</taxon>
    </lineage>
</organism>